<dbReference type="OrthoDB" id="2394484at2"/>
<reference evidence="2" key="2">
    <citation type="submission" date="2018-03" db="EMBL/GenBank/DDBJ databases">
        <authorList>
            <person name="Keele B.F."/>
        </authorList>
    </citation>
    <scope>NUCLEOTIDE SEQUENCE</scope>
    <source>
        <strain evidence="2">SNUC 4337</strain>
    </source>
</reference>
<evidence type="ECO:0000313" key="6">
    <source>
        <dbReference type="Proteomes" id="UP000664081"/>
    </source>
</evidence>
<gene>
    <name evidence="2" type="ORF">BUZ61_08600</name>
    <name evidence="1" type="ORF">J3T88_10190</name>
    <name evidence="3" type="ORF">NCTC13834_02554</name>
</gene>
<dbReference type="RefSeq" id="WP_103372593.1">
    <property type="nucleotide sequence ID" value="NZ_BMCF01000003.1"/>
</dbReference>
<evidence type="ECO:0000313" key="4">
    <source>
        <dbReference type="Proteomes" id="UP000240400"/>
    </source>
</evidence>
<organism evidence="2 4">
    <name type="scientific">Staphylococcus nepalensis</name>
    <dbReference type="NCBI Taxonomy" id="214473"/>
    <lineage>
        <taxon>Bacteria</taxon>
        <taxon>Bacillati</taxon>
        <taxon>Bacillota</taxon>
        <taxon>Bacilli</taxon>
        <taxon>Bacillales</taxon>
        <taxon>Staphylococcaceae</taxon>
        <taxon>Staphylococcus</taxon>
    </lineage>
</organism>
<accession>A0A2T4S9R1</accession>
<evidence type="ECO:0000313" key="1">
    <source>
        <dbReference type="EMBL" id="MBO1227671.1"/>
    </source>
</evidence>
<dbReference type="AlphaFoldDB" id="A0A2T4S9R1"/>
<reference evidence="2 4" key="1">
    <citation type="journal article" date="2016" name="Front. Microbiol.">
        <title>Comprehensive Phylogenetic Analysis of Bovine Non-aureus Staphylococci Species Based on Whole-Genome Sequencing.</title>
        <authorList>
            <person name="Naushad S."/>
            <person name="Barkema H.W."/>
            <person name="Luby C."/>
            <person name="Condas L.A."/>
            <person name="Nobrega D.B."/>
            <person name="Carson D.A."/>
            <person name="De Buck J."/>
        </authorList>
    </citation>
    <scope>NUCLEOTIDE SEQUENCE [LARGE SCALE GENOMIC DNA]</scope>
    <source>
        <strain evidence="2 4">SNUC 4337</strain>
    </source>
</reference>
<protein>
    <submittedName>
        <fullName evidence="2">Uncharacterized protein</fullName>
    </submittedName>
</protein>
<proteinExistence type="predicted"/>
<evidence type="ECO:0000313" key="5">
    <source>
        <dbReference type="Proteomes" id="UP000254412"/>
    </source>
</evidence>
<dbReference type="EMBL" id="PZHR01000041">
    <property type="protein sequence ID" value="PTK58642.1"/>
    <property type="molecule type" value="Genomic_DNA"/>
</dbReference>
<dbReference type="Proteomes" id="UP000664081">
    <property type="component" value="Unassembled WGS sequence"/>
</dbReference>
<evidence type="ECO:0000313" key="2">
    <source>
        <dbReference type="EMBL" id="PTK58642.1"/>
    </source>
</evidence>
<dbReference type="EMBL" id="UHDS01000001">
    <property type="protein sequence ID" value="SUM56149.1"/>
    <property type="molecule type" value="Genomic_DNA"/>
</dbReference>
<keyword evidence="6" id="KW-1185">Reference proteome</keyword>
<dbReference type="Proteomes" id="UP000254412">
    <property type="component" value="Unassembled WGS sequence"/>
</dbReference>
<sequence>MNIQINNISPFNIICESIYEETKPFTYHGLIDYGRAYYYLKDTSLDYISTSVITRYEKGDKDAFKSRFAHFGETEKICIEKLEVISSFENKGVMTIMFCDIMLALLTRSLANENHIEIKFINTSDLIKNGEIVNVYHSVLPKYELTLAQPSSSRISLEGRRTKSNIDFYQDVYYIFPVETREADIRYYTELRDNKIELLNQKLKTL</sequence>
<evidence type="ECO:0000313" key="3">
    <source>
        <dbReference type="EMBL" id="SUM56149.1"/>
    </source>
</evidence>
<dbReference type="EMBL" id="JAFNLT010000008">
    <property type="protein sequence ID" value="MBO1227671.1"/>
    <property type="molecule type" value="Genomic_DNA"/>
</dbReference>
<name>A0A2T4S9R1_9STAP</name>
<reference evidence="3 5" key="3">
    <citation type="submission" date="2018-06" db="EMBL/GenBank/DDBJ databases">
        <authorList>
            <consortium name="Pathogen Informatics"/>
            <person name="Doyle S."/>
        </authorList>
    </citation>
    <scope>NUCLEOTIDE SEQUENCE [LARGE SCALE GENOMIC DNA]</scope>
    <source>
        <strain evidence="3 5">NCTC13834</strain>
    </source>
</reference>
<reference evidence="1 6" key="4">
    <citation type="submission" date="2021-03" db="EMBL/GenBank/DDBJ databases">
        <title>Staphylococci and Mammaliicocci in bats.</title>
        <authorList>
            <person name="Fountain K."/>
        </authorList>
    </citation>
    <scope>NUCLEOTIDE SEQUENCE [LARGE SCALE GENOMIC DNA]</scope>
    <source>
        <strain evidence="1 6">18_1_E_SW</strain>
    </source>
</reference>
<dbReference type="Proteomes" id="UP000240400">
    <property type="component" value="Unassembled WGS sequence"/>
</dbReference>